<sequence length="126" mass="14286">MLSKPLATFTRGSPLSPRDAGTSLLITDLLNLDLEIQNITKAANAHTGGPAAYQPIRDSFVRVNRTNRIAYYDVNSRRICSFSGRLRKERDELLSMDMYSRISRSIWPYCRTHRSIQISTHSVTPS</sequence>
<name>A0A4Z1PDE7_9PEZI</name>
<gene>
    <name evidence="1" type="ORF">E6O75_ATG07356</name>
</gene>
<accession>A0A4Z1PDE7</accession>
<proteinExistence type="predicted"/>
<dbReference type="Proteomes" id="UP000298493">
    <property type="component" value="Unassembled WGS sequence"/>
</dbReference>
<dbReference type="AlphaFoldDB" id="A0A4Z1PDE7"/>
<reference evidence="1 2" key="1">
    <citation type="submission" date="2019-04" db="EMBL/GenBank/DDBJ databases">
        <title>High contiguity whole genome sequence and gene annotation resource for two Venturia nashicola isolates.</title>
        <authorList>
            <person name="Prokchorchik M."/>
            <person name="Won K."/>
            <person name="Lee Y."/>
            <person name="Choi E.D."/>
            <person name="Segonzac C."/>
            <person name="Sohn K.H."/>
        </authorList>
    </citation>
    <scope>NUCLEOTIDE SEQUENCE [LARGE SCALE GENOMIC DNA]</scope>
    <source>
        <strain evidence="1 2">PRI2</strain>
    </source>
</reference>
<dbReference type="EMBL" id="SNSC02000011">
    <property type="protein sequence ID" value="TID19896.1"/>
    <property type="molecule type" value="Genomic_DNA"/>
</dbReference>
<comment type="caution">
    <text evidence="1">The sequence shown here is derived from an EMBL/GenBank/DDBJ whole genome shotgun (WGS) entry which is preliminary data.</text>
</comment>
<organism evidence="1 2">
    <name type="scientific">Venturia nashicola</name>
    <dbReference type="NCBI Taxonomy" id="86259"/>
    <lineage>
        <taxon>Eukaryota</taxon>
        <taxon>Fungi</taxon>
        <taxon>Dikarya</taxon>
        <taxon>Ascomycota</taxon>
        <taxon>Pezizomycotina</taxon>
        <taxon>Dothideomycetes</taxon>
        <taxon>Pleosporomycetidae</taxon>
        <taxon>Venturiales</taxon>
        <taxon>Venturiaceae</taxon>
        <taxon>Venturia</taxon>
    </lineage>
</organism>
<keyword evidence="2" id="KW-1185">Reference proteome</keyword>
<protein>
    <submittedName>
        <fullName evidence="1">Uncharacterized protein</fullName>
    </submittedName>
</protein>
<evidence type="ECO:0000313" key="2">
    <source>
        <dbReference type="Proteomes" id="UP000298493"/>
    </source>
</evidence>
<evidence type="ECO:0000313" key="1">
    <source>
        <dbReference type="EMBL" id="TID19896.1"/>
    </source>
</evidence>
<dbReference type="OrthoDB" id="2422134at2759"/>